<evidence type="ECO:0000256" key="7">
    <source>
        <dbReference type="ARBA" id="ARBA00022618"/>
    </source>
</evidence>
<evidence type="ECO:0000256" key="1">
    <source>
        <dbReference type="ARBA" id="ARBA00004429"/>
    </source>
</evidence>
<organism evidence="16 17">
    <name type="scientific">Kingella bonacorsii</name>
    <dbReference type="NCBI Taxonomy" id="2796361"/>
    <lineage>
        <taxon>Bacteria</taxon>
        <taxon>Pseudomonadati</taxon>
        <taxon>Pseudomonadota</taxon>
        <taxon>Betaproteobacteria</taxon>
        <taxon>Neisseriales</taxon>
        <taxon>Neisseriaceae</taxon>
        <taxon>Kingella</taxon>
    </lineage>
</organism>
<dbReference type="PIRSF" id="PIRSF003097">
    <property type="entry name" value="FtsX"/>
    <property type="match status" value="1"/>
</dbReference>
<gene>
    <name evidence="16" type="ORF">JDW22_07060</name>
</gene>
<dbReference type="Pfam" id="PF02687">
    <property type="entry name" value="FtsX"/>
    <property type="match status" value="1"/>
</dbReference>
<dbReference type="PANTHER" id="PTHR47755:SF1">
    <property type="entry name" value="CELL DIVISION PROTEIN FTSX"/>
    <property type="match status" value="1"/>
</dbReference>
<keyword evidence="11 12" id="KW-0131">Cell cycle</keyword>
<keyword evidence="7 12" id="KW-0132">Cell division</keyword>
<dbReference type="InterPro" id="IPR003838">
    <property type="entry name" value="ABC3_permease_C"/>
</dbReference>
<evidence type="ECO:0000256" key="4">
    <source>
        <dbReference type="ARBA" id="ARBA00021907"/>
    </source>
</evidence>
<feature type="domain" description="ABC3 transporter permease C-terminal" evidence="14">
    <location>
        <begin position="178"/>
        <end position="293"/>
    </location>
</feature>
<feature type="transmembrane region" description="Helical" evidence="13">
    <location>
        <begin position="274"/>
        <end position="293"/>
    </location>
</feature>
<dbReference type="Proteomes" id="UP000614058">
    <property type="component" value="Unassembled WGS sequence"/>
</dbReference>
<dbReference type="PANTHER" id="PTHR47755">
    <property type="entry name" value="CELL DIVISION PROTEIN FTSX"/>
    <property type="match status" value="1"/>
</dbReference>
<comment type="function">
    <text evidence="12">Part of the ABC transporter FtsEX involved in cellular division.</text>
</comment>
<comment type="caution">
    <text evidence="16">The sequence shown here is derived from an EMBL/GenBank/DDBJ whole genome shotgun (WGS) entry which is preliminary data.</text>
</comment>
<sequence length="305" mass="34074">MSSNYFSLHAESAKRAAGYFFKQPITSLLILAMLSIAMTLPLTLYLGVQSSKDVLDKLNDVPNITLYMDAAASPVNNETVQKLLAEDKRVQAVKFVGKEQGLAEMQQAMGGQDIGAMLDENPLPDAFIVTPKENNPQAIAALQEDLSHYPMVESAQMDKEWMQTLYQFNQLVNKVFWFLAVTLGLAFVLVANNTIRLQILTHKEEIEITKLLGAPSSFVRRPFLYQAAWESLLASGMSLGLCTLVMQATQPLVNQIFQPYGINLQWRTFTPSEMTVVLLVVCLLGIMGAWLAVTQHLFHFRAKRD</sequence>
<name>A0ABS1BT42_9NEIS</name>
<evidence type="ECO:0000313" key="16">
    <source>
        <dbReference type="EMBL" id="MBK0396344.1"/>
    </source>
</evidence>
<dbReference type="Pfam" id="PF18075">
    <property type="entry name" value="FtsX_ECD"/>
    <property type="match status" value="1"/>
</dbReference>
<feature type="domain" description="FtsX extracellular" evidence="15">
    <location>
        <begin position="63"/>
        <end position="154"/>
    </location>
</feature>
<keyword evidence="8 13" id="KW-0812">Transmembrane</keyword>
<protein>
    <recommendedName>
        <fullName evidence="4 12">Cell division protein FtsX</fullName>
    </recommendedName>
</protein>
<evidence type="ECO:0000259" key="15">
    <source>
        <dbReference type="Pfam" id="PF18075"/>
    </source>
</evidence>
<comment type="subcellular location">
    <subcellularLocation>
        <location evidence="1">Cell inner membrane</location>
        <topology evidence="1">Multi-pass membrane protein</topology>
    </subcellularLocation>
</comment>
<evidence type="ECO:0000256" key="8">
    <source>
        <dbReference type="ARBA" id="ARBA00022692"/>
    </source>
</evidence>
<feature type="transmembrane region" description="Helical" evidence="13">
    <location>
        <begin position="175"/>
        <end position="195"/>
    </location>
</feature>
<evidence type="ECO:0000256" key="3">
    <source>
        <dbReference type="ARBA" id="ARBA00011160"/>
    </source>
</evidence>
<evidence type="ECO:0000256" key="6">
    <source>
        <dbReference type="ARBA" id="ARBA00022519"/>
    </source>
</evidence>
<feature type="transmembrane region" description="Helical" evidence="13">
    <location>
        <begin position="28"/>
        <end position="48"/>
    </location>
</feature>
<dbReference type="GO" id="GO:0051301">
    <property type="term" value="P:cell division"/>
    <property type="evidence" value="ECO:0007669"/>
    <property type="project" value="UniProtKB-KW"/>
</dbReference>
<keyword evidence="9 13" id="KW-1133">Transmembrane helix</keyword>
<dbReference type="InterPro" id="IPR004513">
    <property type="entry name" value="FtsX"/>
</dbReference>
<evidence type="ECO:0000256" key="11">
    <source>
        <dbReference type="ARBA" id="ARBA00023306"/>
    </source>
</evidence>
<dbReference type="RefSeq" id="WP_200522457.1">
    <property type="nucleotide sequence ID" value="NZ_JAEHNZ010000002.1"/>
</dbReference>
<evidence type="ECO:0000256" key="10">
    <source>
        <dbReference type="ARBA" id="ARBA00023136"/>
    </source>
</evidence>
<evidence type="ECO:0000256" key="13">
    <source>
        <dbReference type="SAM" id="Phobius"/>
    </source>
</evidence>
<keyword evidence="5 12" id="KW-1003">Cell membrane</keyword>
<dbReference type="Gene3D" id="3.30.70.3040">
    <property type="match status" value="1"/>
</dbReference>
<reference evidence="16 17" key="1">
    <citation type="journal article" date="2021" name="Pathogens">
        <title>Isolation and Characterization of Kingella bonacorsii sp. nov., A Novel Kingella Species Detected in a Stable Periodontitis Subject.</title>
        <authorList>
            <person name="Antezack A."/>
            <person name="Boxberger M."/>
            <person name="Rolland C."/>
            <person name="Monnet-Corti V."/>
            <person name="La Scola B."/>
        </authorList>
    </citation>
    <scope>NUCLEOTIDE SEQUENCE [LARGE SCALE GENOMIC DNA]</scope>
    <source>
        <strain evidence="16 17">Marseille-Q4569</strain>
    </source>
</reference>
<dbReference type="InterPro" id="IPR047590">
    <property type="entry name" value="FtsX_proteobact-type"/>
</dbReference>
<keyword evidence="17" id="KW-1185">Reference proteome</keyword>
<comment type="similarity">
    <text evidence="2 12">Belongs to the ABC-4 integral membrane protein family. FtsX subfamily.</text>
</comment>
<evidence type="ECO:0000313" key="17">
    <source>
        <dbReference type="Proteomes" id="UP000614058"/>
    </source>
</evidence>
<comment type="subunit">
    <text evidence="3">Forms a membrane-associated complex with FtsE.</text>
</comment>
<evidence type="ECO:0000259" key="14">
    <source>
        <dbReference type="Pfam" id="PF02687"/>
    </source>
</evidence>
<dbReference type="EMBL" id="JAEHNZ010000002">
    <property type="protein sequence ID" value="MBK0396344.1"/>
    <property type="molecule type" value="Genomic_DNA"/>
</dbReference>
<dbReference type="InterPro" id="IPR040690">
    <property type="entry name" value="FtsX_ECD"/>
</dbReference>
<evidence type="ECO:0000256" key="9">
    <source>
        <dbReference type="ARBA" id="ARBA00022989"/>
    </source>
</evidence>
<evidence type="ECO:0000256" key="5">
    <source>
        <dbReference type="ARBA" id="ARBA00022475"/>
    </source>
</evidence>
<dbReference type="NCBIfam" id="TIGR00439">
    <property type="entry name" value="FtsX_Gneg"/>
    <property type="match status" value="1"/>
</dbReference>
<accession>A0ABS1BT42</accession>
<proteinExistence type="inferred from homology"/>
<keyword evidence="6 12" id="KW-0997">Cell inner membrane</keyword>
<evidence type="ECO:0000256" key="2">
    <source>
        <dbReference type="ARBA" id="ARBA00007379"/>
    </source>
</evidence>
<keyword evidence="10 12" id="KW-0472">Membrane</keyword>
<evidence type="ECO:0000256" key="12">
    <source>
        <dbReference type="PIRNR" id="PIRNR003097"/>
    </source>
</evidence>